<sequence length="47" mass="5160">MNGNCTISANRTITNNFVNRLTLVIKTPRTGLIKPLIHVTLVPASQQ</sequence>
<proteinExistence type="predicted"/>
<gene>
    <name evidence="1" type="ORF">BIFCAT_01620</name>
</gene>
<accession>B6XWG2</accession>
<reference evidence="1 2" key="2">
    <citation type="submission" date="2008-10" db="EMBL/GenBank/DDBJ databases">
        <authorList>
            <person name="Fulton L."/>
            <person name="Clifton S."/>
            <person name="Fulton B."/>
            <person name="Xu J."/>
            <person name="Minx P."/>
            <person name="Pepin K.H."/>
            <person name="Johnson M."/>
            <person name="Bhonagiri V."/>
            <person name="Nash W.E."/>
            <person name="Mardis E.R."/>
            <person name="Wilson R.K."/>
        </authorList>
    </citation>
    <scope>NUCLEOTIDE SEQUENCE [LARGE SCALE GENOMIC DNA]</scope>
    <source>
        <strain evidence="1 2">DSM 16992</strain>
    </source>
</reference>
<evidence type="ECO:0000313" key="1">
    <source>
        <dbReference type="EMBL" id="EEB20965.1"/>
    </source>
</evidence>
<protein>
    <submittedName>
        <fullName evidence="1">Uncharacterized protein</fullName>
    </submittedName>
</protein>
<comment type="caution">
    <text evidence="1">The sequence shown here is derived from an EMBL/GenBank/DDBJ whole genome shotgun (WGS) entry which is preliminary data.</text>
</comment>
<dbReference type="Proteomes" id="UP000003882">
    <property type="component" value="Unassembled WGS sequence"/>
</dbReference>
<dbReference type="AlphaFoldDB" id="B6XWG2"/>
<name>B6XWG2_9BIFI</name>
<evidence type="ECO:0000313" key="2">
    <source>
        <dbReference type="Proteomes" id="UP000003882"/>
    </source>
</evidence>
<dbReference type="EMBL" id="ABXY01000023">
    <property type="protein sequence ID" value="EEB20965.1"/>
    <property type="molecule type" value="Genomic_DNA"/>
</dbReference>
<organism evidence="1 2">
    <name type="scientific">Bifidobacterium catenulatum DSM 16992 = JCM 1194 = LMG 11043</name>
    <dbReference type="NCBI Taxonomy" id="566552"/>
    <lineage>
        <taxon>Bacteria</taxon>
        <taxon>Bacillati</taxon>
        <taxon>Actinomycetota</taxon>
        <taxon>Actinomycetes</taxon>
        <taxon>Bifidobacteriales</taxon>
        <taxon>Bifidobacteriaceae</taxon>
        <taxon>Bifidobacterium</taxon>
    </lineage>
</organism>
<reference evidence="1 2" key="1">
    <citation type="submission" date="2008-10" db="EMBL/GenBank/DDBJ databases">
        <title>Draft genome sequence of Bifidobacterium catenulatum (DSM 16992).</title>
        <authorList>
            <person name="Sudarsanam P."/>
            <person name="Ley R."/>
            <person name="Guruge J."/>
            <person name="Turnbaugh P.J."/>
            <person name="Mahowald M."/>
            <person name="Liep D."/>
            <person name="Gordon J."/>
        </authorList>
    </citation>
    <scope>NUCLEOTIDE SEQUENCE [LARGE SCALE GENOMIC DNA]</scope>
    <source>
        <strain evidence="1 2">DSM 16992</strain>
    </source>
</reference>